<evidence type="ECO:0000313" key="2">
    <source>
        <dbReference type="EMBL" id="CAG8499261.1"/>
    </source>
</evidence>
<protein>
    <submittedName>
        <fullName evidence="2">23797_t:CDS:1</fullName>
    </submittedName>
</protein>
<evidence type="ECO:0000313" key="3">
    <source>
        <dbReference type="Proteomes" id="UP000789901"/>
    </source>
</evidence>
<name>A0ABM8W1A3_GIGMA</name>
<gene>
    <name evidence="2" type="ORF">GMARGA_LOCUS2117</name>
</gene>
<reference evidence="2 3" key="1">
    <citation type="submission" date="2021-06" db="EMBL/GenBank/DDBJ databases">
        <authorList>
            <person name="Kallberg Y."/>
            <person name="Tangrot J."/>
            <person name="Rosling A."/>
        </authorList>
    </citation>
    <scope>NUCLEOTIDE SEQUENCE [LARGE SCALE GENOMIC DNA]</scope>
    <source>
        <strain evidence="2 3">120-4 pot B 10/14</strain>
    </source>
</reference>
<feature type="region of interest" description="Disordered" evidence="1">
    <location>
        <begin position="1"/>
        <end position="39"/>
    </location>
</feature>
<sequence>HKRENELIQASTAKLEDGSDEENALKNSSDEDISDNEDCSDKENLFSSIQFKNPLKVATKNRPKSVSHHKDNDKINKYLTYNNENNSGFLQHLKAENNSRFLQHLKAENNSGFNN</sequence>
<dbReference type="Proteomes" id="UP000789901">
    <property type="component" value="Unassembled WGS sequence"/>
</dbReference>
<dbReference type="EMBL" id="CAJVQB010000635">
    <property type="protein sequence ID" value="CAG8499261.1"/>
    <property type="molecule type" value="Genomic_DNA"/>
</dbReference>
<organism evidence="2 3">
    <name type="scientific">Gigaspora margarita</name>
    <dbReference type="NCBI Taxonomy" id="4874"/>
    <lineage>
        <taxon>Eukaryota</taxon>
        <taxon>Fungi</taxon>
        <taxon>Fungi incertae sedis</taxon>
        <taxon>Mucoromycota</taxon>
        <taxon>Glomeromycotina</taxon>
        <taxon>Glomeromycetes</taxon>
        <taxon>Diversisporales</taxon>
        <taxon>Gigasporaceae</taxon>
        <taxon>Gigaspora</taxon>
    </lineage>
</organism>
<proteinExistence type="predicted"/>
<evidence type="ECO:0000256" key="1">
    <source>
        <dbReference type="SAM" id="MobiDB-lite"/>
    </source>
</evidence>
<accession>A0ABM8W1A3</accession>
<comment type="caution">
    <text evidence="2">The sequence shown here is derived from an EMBL/GenBank/DDBJ whole genome shotgun (WGS) entry which is preliminary data.</text>
</comment>
<keyword evidence="3" id="KW-1185">Reference proteome</keyword>
<feature type="non-terminal residue" evidence="2">
    <location>
        <position position="1"/>
    </location>
</feature>